<dbReference type="Proteomes" id="UP001498476">
    <property type="component" value="Unassembled WGS sequence"/>
</dbReference>
<reference evidence="1 2" key="1">
    <citation type="journal article" date="2025" name="Microbiol. Resour. Announc.">
        <title>Draft genome sequences for Neonectria magnoliae and Neonectria punicea, canker pathogens of Liriodendron tulipifera and Acer saccharum in West Virginia.</title>
        <authorList>
            <person name="Petronek H.M."/>
            <person name="Kasson M.T."/>
            <person name="Metheny A.M."/>
            <person name="Stauder C.M."/>
            <person name="Lovett B."/>
            <person name="Lynch S.C."/>
            <person name="Garnas J.R."/>
            <person name="Kasson L.R."/>
            <person name="Stajich J.E."/>
        </authorList>
    </citation>
    <scope>NUCLEOTIDE SEQUENCE [LARGE SCALE GENOMIC DNA]</scope>
    <source>
        <strain evidence="1 2">NRRL 64653</strain>
    </source>
</reference>
<comment type="caution">
    <text evidence="1">The sequence shown here is derived from an EMBL/GenBank/DDBJ whole genome shotgun (WGS) entry which is preliminary data.</text>
</comment>
<accession>A0ABR1GQS4</accession>
<proteinExistence type="predicted"/>
<keyword evidence="2" id="KW-1185">Reference proteome</keyword>
<sequence length="157" mass="17387">MDIDIYVPNVMNVDTDHDIEDAVEPADRNRSRELPDSREDLRLMDTAVNGGFVGRTPNLDTQVTEGFSKNEIDRASQLDATQSNTERLSTNVQGPRTAIMLLIPGDPNRVFQFEAIEVQTKNSWAEQAISSLNTKGSNVLRAGDGLDAEGDSEMFWS</sequence>
<dbReference type="EMBL" id="JAZAVJ010000211">
    <property type="protein sequence ID" value="KAK7404173.1"/>
    <property type="molecule type" value="Genomic_DNA"/>
</dbReference>
<organism evidence="1 2">
    <name type="scientific">Neonectria punicea</name>
    <dbReference type="NCBI Taxonomy" id="979145"/>
    <lineage>
        <taxon>Eukaryota</taxon>
        <taxon>Fungi</taxon>
        <taxon>Dikarya</taxon>
        <taxon>Ascomycota</taxon>
        <taxon>Pezizomycotina</taxon>
        <taxon>Sordariomycetes</taxon>
        <taxon>Hypocreomycetidae</taxon>
        <taxon>Hypocreales</taxon>
        <taxon>Nectriaceae</taxon>
        <taxon>Neonectria</taxon>
    </lineage>
</organism>
<name>A0ABR1GQS4_9HYPO</name>
<gene>
    <name evidence="1" type="ORF">QQX98_010047</name>
</gene>
<evidence type="ECO:0000313" key="2">
    <source>
        <dbReference type="Proteomes" id="UP001498476"/>
    </source>
</evidence>
<protein>
    <submittedName>
        <fullName evidence="1">Uncharacterized protein</fullName>
    </submittedName>
</protein>
<evidence type="ECO:0000313" key="1">
    <source>
        <dbReference type="EMBL" id="KAK7404173.1"/>
    </source>
</evidence>